<gene>
    <name evidence="1" type="ORF">CCR94_19205</name>
</gene>
<reference evidence="1 2" key="1">
    <citation type="journal article" date="2018" name="Arch. Microbiol.">
        <title>New insights into the metabolic potential of the phototrophic purple bacterium Rhodopila globiformis DSM 161(T) from its draft genome sequence and evidence for a vanadium-dependent nitrogenase.</title>
        <authorList>
            <person name="Imhoff J.F."/>
            <person name="Rahn T."/>
            <person name="Kunzel S."/>
            <person name="Neulinger S.C."/>
        </authorList>
    </citation>
    <scope>NUCLEOTIDE SEQUENCE [LARGE SCALE GENOMIC DNA]</scope>
    <source>
        <strain evidence="1 2">DSM 16996</strain>
    </source>
</reference>
<dbReference type="EMBL" id="NHSJ01000120">
    <property type="protein sequence ID" value="PPQ27795.1"/>
    <property type="molecule type" value="Genomic_DNA"/>
</dbReference>
<protein>
    <submittedName>
        <fullName evidence="1">Uncharacterized protein</fullName>
    </submittedName>
</protein>
<evidence type="ECO:0000313" key="2">
    <source>
        <dbReference type="Proteomes" id="UP000239089"/>
    </source>
</evidence>
<sequence>MAFKHVVDPGKLEAARAAGQAAARFLSLDPAFWLEQAGLAGVQFVLLKQKGFVTNCLEADFETAVFLEGWMDASEGSMAAVDALLRQHPSTPR</sequence>
<organism evidence="1 2">
    <name type="scientific">Rhodoblastus sphagnicola</name>
    <dbReference type="NCBI Taxonomy" id="333368"/>
    <lineage>
        <taxon>Bacteria</taxon>
        <taxon>Pseudomonadati</taxon>
        <taxon>Pseudomonadota</taxon>
        <taxon>Alphaproteobacteria</taxon>
        <taxon>Hyphomicrobiales</taxon>
        <taxon>Rhodoblastaceae</taxon>
        <taxon>Rhodoblastus</taxon>
    </lineage>
</organism>
<evidence type="ECO:0000313" key="1">
    <source>
        <dbReference type="EMBL" id="PPQ27795.1"/>
    </source>
</evidence>
<dbReference type="Proteomes" id="UP000239089">
    <property type="component" value="Unassembled WGS sequence"/>
</dbReference>
<name>A0A2S6MZJ0_9HYPH</name>
<dbReference type="AlphaFoldDB" id="A0A2S6MZJ0"/>
<keyword evidence="2" id="KW-1185">Reference proteome</keyword>
<comment type="caution">
    <text evidence="1">The sequence shown here is derived from an EMBL/GenBank/DDBJ whole genome shotgun (WGS) entry which is preliminary data.</text>
</comment>
<proteinExistence type="predicted"/>
<dbReference type="RefSeq" id="WP_104509448.1">
    <property type="nucleotide sequence ID" value="NZ_JACIGC010000035.1"/>
</dbReference>
<accession>A0A2S6MZJ0</accession>